<dbReference type="InterPro" id="IPR039467">
    <property type="entry name" value="TFIIIB_B''_Myb"/>
</dbReference>
<feature type="compositionally biased region" description="Basic and acidic residues" evidence="1">
    <location>
        <begin position="507"/>
        <end position="523"/>
    </location>
</feature>
<dbReference type="RefSeq" id="XP_017987525.1">
    <property type="nucleotide sequence ID" value="XM_018131897.1"/>
</dbReference>
<dbReference type="EMBL" id="CP014244">
    <property type="protein sequence ID" value="AMD20529.1"/>
    <property type="molecule type" value="Genomic_DNA"/>
</dbReference>
<dbReference type="InterPro" id="IPR017884">
    <property type="entry name" value="SANT_dom"/>
</dbReference>
<feature type="region of interest" description="Disordered" evidence="1">
    <location>
        <begin position="1"/>
        <end position="112"/>
    </location>
</feature>
<feature type="compositionally biased region" description="Low complexity" evidence="1">
    <location>
        <begin position="178"/>
        <end position="188"/>
    </location>
</feature>
<dbReference type="InterPro" id="IPR001005">
    <property type="entry name" value="SANT/Myb"/>
</dbReference>
<protein>
    <submittedName>
        <fullName evidence="3">HDL215Wp</fullName>
    </submittedName>
</protein>
<dbReference type="InterPro" id="IPR017174">
    <property type="entry name" value="Bdp1_fungi"/>
</dbReference>
<gene>
    <name evidence="3" type="ORF">AW171_hschr42424</name>
</gene>
<feature type="compositionally biased region" description="Polar residues" evidence="1">
    <location>
        <begin position="74"/>
        <end position="102"/>
    </location>
</feature>
<feature type="compositionally biased region" description="Polar residues" evidence="1">
    <location>
        <begin position="127"/>
        <end position="152"/>
    </location>
</feature>
<organism evidence="3 4">
    <name type="scientific">Eremothecium sinecaudum</name>
    <dbReference type="NCBI Taxonomy" id="45286"/>
    <lineage>
        <taxon>Eukaryota</taxon>
        <taxon>Fungi</taxon>
        <taxon>Dikarya</taxon>
        <taxon>Ascomycota</taxon>
        <taxon>Saccharomycotina</taxon>
        <taxon>Saccharomycetes</taxon>
        <taxon>Saccharomycetales</taxon>
        <taxon>Saccharomycetaceae</taxon>
        <taxon>Eremothecium</taxon>
    </lineage>
</organism>
<evidence type="ECO:0000313" key="4">
    <source>
        <dbReference type="Proteomes" id="UP000243052"/>
    </source>
</evidence>
<dbReference type="PIRSF" id="PIRSF037327">
    <property type="entry name" value="TFIIIB_Bdp1_fun"/>
    <property type="match status" value="1"/>
</dbReference>
<dbReference type="SUPFAM" id="SSF46689">
    <property type="entry name" value="Homeodomain-like"/>
    <property type="match status" value="1"/>
</dbReference>
<dbReference type="GeneID" id="28723777"/>
<dbReference type="GO" id="GO:0000995">
    <property type="term" value="F:RNA polymerase III general transcription initiation factor activity"/>
    <property type="evidence" value="ECO:0007669"/>
    <property type="project" value="InterPro"/>
</dbReference>
<dbReference type="PANTHER" id="PTHR22929">
    <property type="entry name" value="RNA POLYMERASE III TRANSCRIPTION INITIATION FACTOR B"/>
    <property type="match status" value="1"/>
</dbReference>
<proteinExistence type="predicted"/>
<dbReference type="AlphaFoldDB" id="A0A0X8HSB6"/>
<dbReference type="InterPro" id="IPR009057">
    <property type="entry name" value="Homeodomain-like_sf"/>
</dbReference>
<evidence type="ECO:0000256" key="1">
    <source>
        <dbReference type="SAM" id="MobiDB-lite"/>
    </source>
</evidence>
<evidence type="ECO:0000313" key="3">
    <source>
        <dbReference type="EMBL" id="AMD20529.1"/>
    </source>
</evidence>
<dbReference type="Pfam" id="PF15963">
    <property type="entry name" value="Myb_DNA-bind_7"/>
    <property type="match status" value="1"/>
</dbReference>
<feature type="region of interest" description="Disordered" evidence="1">
    <location>
        <begin position="507"/>
        <end position="536"/>
    </location>
</feature>
<dbReference type="Proteomes" id="UP000243052">
    <property type="component" value="Chromosome iv"/>
</dbReference>
<evidence type="ECO:0000259" key="2">
    <source>
        <dbReference type="PROSITE" id="PS51293"/>
    </source>
</evidence>
<dbReference type="PROSITE" id="PS51293">
    <property type="entry name" value="SANT"/>
    <property type="match status" value="1"/>
</dbReference>
<feature type="domain" description="SANT" evidence="2">
    <location>
        <begin position="398"/>
        <end position="449"/>
    </location>
</feature>
<feature type="region of interest" description="Disordered" evidence="1">
    <location>
        <begin position="127"/>
        <end position="195"/>
    </location>
</feature>
<dbReference type="Gene3D" id="1.10.10.60">
    <property type="entry name" value="Homeodomain-like"/>
    <property type="match status" value="1"/>
</dbReference>
<dbReference type="GO" id="GO:0001156">
    <property type="term" value="F:TFIIIC-class transcription factor complex binding"/>
    <property type="evidence" value="ECO:0007669"/>
    <property type="project" value="TreeGrafter"/>
</dbReference>
<sequence>MSSIVNKSGVRFTPKVRQRRPASAAPKSAPIPPVLSSSSTLVDGSTEAANDKENNQSLSSDESKTVAVEEEDPLSNTQLAADLDSSQMGTQLSPSITVPETNTQRRRSSRLDSLSCAPALFKSGFMSSQGATASQPIEQQQGRRLSTVSNNGGKKKRLSSISGTDSQFQEIKKRRMSSRSAISRKSGSAQRISVVSRMSTPEVSIASPSDANLKRESTNPLFQRTDDLYVKHTISTLKEIPRNITDEDSSRYMVDEDSFTMADLCKPLLPIGEVSDNFHRAQEATKAKLEARKKRRELRKQAREQFKPLNNLTSEDTAKVKLERKKAAEEILNAEIPEESQHQTIQLKLNADGTMDVDEESTVVDRHRNASYENAQKERLDNNPFDNLYNSSTYGRQRYTEPWTSEELIKFYKALSMWGTDFNLIAQLFPYRTRRQIKAKFINEEKKHSVIIELALRSKLPPNFDQYCNEIQKNIGTVDEFNEKLQQLKVEHEEHLKQIELEKQNAREQDLQQQAYKEKERANHGGRYPGKSRSEQLKAYRKSEIVLGTIDTLKRS</sequence>
<dbReference type="PANTHER" id="PTHR22929:SF0">
    <property type="entry name" value="TRANSCRIPTION FACTOR TFIIIB COMPONENT B'' HOMOLOG"/>
    <property type="match status" value="1"/>
</dbReference>
<dbReference type="CDD" id="cd00167">
    <property type="entry name" value="SANT"/>
    <property type="match status" value="1"/>
</dbReference>
<dbReference type="GO" id="GO:0006355">
    <property type="term" value="P:regulation of DNA-templated transcription"/>
    <property type="evidence" value="ECO:0007669"/>
    <property type="project" value="UniProtKB-ARBA"/>
</dbReference>
<reference evidence="3 4" key="1">
    <citation type="submission" date="2016-01" db="EMBL/GenBank/DDBJ databases">
        <title>Genome sequence of the yeast Holleya sinecauda.</title>
        <authorList>
            <person name="Dietrich F.S."/>
        </authorList>
    </citation>
    <scope>NUCLEOTIDE SEQUENCE [LARGE SCALE GENOMIC DNA]</scope>
    <source>
        <strain evidence="3 4">ATCC 58844</strain>
    </source>
</reference>
<dbReference type="STRING" id="45286.A0A0X8HSB6"/>
<dbReference type="OrthoDB" id="272624at2759"/>
<dbReference type="SMART" id="SM00717">
    <property type="entry name" value="SANT"/>
    <property type="match status" value="1"/>
</dbReference>
<feature type="compositionally biased region" description="Polar residues" evidence="1">
    <location>
        <begin position="159"/>
        <end position="169"/>
    </location>
</feature>
<name>A0A0X8HSB6_9SACH</name>
<dbReference type="GO" id="GO:0070898">
    <property type="term" value="P:RNA polymerase III preinitiation complex assembly"/>
    <property type="evidence" value="ECO:0007669"/>
    <property type="project" value="TreeGrafter"/>
</dbReference>
<accession>A0A0X8HSB6</accession>
<keyword evidence="4" id="KW-1185">Reference proteome</keyword>
<dbReference type="GO" id="GO:0000126">
    <property type="term" value="C:transcription factor TFIIIB complex"/>
    <property type="evidence" value="ECO:0007669"/>
    <property type="project" value="InterPro"/>
</dbReference>